<dbReference type="GO" id="GO:0000287">
    <property type="term" value="F:magnesium ion binding"/>
    <property type="evidence" value="ECO:0007669"/>
    <property type="project" value="UniProtKB-UniRule"/>
</dbReference>
<comment type="catalytic activity">
    <reaction evidence="5">
        <text>dUTP + H2O = dUMP + diphosphate + H(+)</text>
        <dbReference type="Rhea" id="RHEA:10248"/>
        <dbReference type="ChEBI" id="CHEBI:15377"/>
        <dbReference type="ChEBI" id="CHEBI:15378"/>
        <dbReference type="ChEBI" id="CHEBI:33019"/>
        <dbReference type="ChEBI" id="CHEBI:61555"/>
        <dbReference type="ChEBI" id="CHEBI:246422"/>
        <dbReference type="EC" id="3.6.1.23"/>
    </reaction>
</comment>
<dbReference type="EC" id="3.6.1.23" evidence="5"/>
<evidence type="ECO:0000256" key="2">
    <source>
        <dbReference type="ARBA" id="ARBA00006581"/>
    </source>
</evidence>
<dbReference type="Proteomes" id="UP001458880">
    <property type="component" value="Unassembled WGS sequence"/>
</dbReference>
<dbReference type="CDD" id="cd07557">
    <property type="entry name" value="trimeric_dUTPase"/>
    <property type="match status" value="1"/>
</dbReference>
<comment type="function">
    <text evidence="5">Involved in nucleotide metabolism via production of dUMP, the immediate precursor of thymidine nucleotides, and decreases the intracellular concentration of dUTP so that uracil cannot be incorporated into DNA.</text>
</comment>
<evidence type="ECO:0000256" key="3">
    <source>
        <dbReference type="ARBA" id="ARBA00022801"/>
    </source>
</evidence>
<evidence type="ECO:0000256" key="5">
    <source>
        <dbReference type="RuleBase" id="RU367024"/>
    </source>
</evidence>
<dbReference type="InterPro" id="IPR033704">
    <property type="entry name" value="dUTPase_trimeric"/>
</dbReference>
<dbReference type="Pfam" id="PF00692">
    <property type="entry name" value="dUTPase"/>
    <property type="match status" value="2"/>
</dbReference>
<name>A0AAW1LWE6_POPJA</name>
<organism evidence="7 8">
    <name type="scientific">Popillia japonica</name>
    <name type="common">Japanese beetle</name>
    <dbReference type="NCBI Taxonomy" id="7064"/>
    <lineage>
        <taxon>Eukaryota</taxon>
        <taxon>Metazoa</taxon>
        <taxon>Ecdysozoa</taxon>
        <taxon>Arthropoda</taxon>
        <taxon>Hexapoda</taxon>
        <taxon>Insecta</taxon>
        <taxon>Pterygota</taxon>
        <taxon>Neoptera</taxon>
        <taxon>Endopterygota</taxon>
        <taxon>Coleoptera</taxon>
        <taxon>Polyphaga</taxon>
        <taxon>Scarabaeiformia</taxon>
        <taxon>Scarabaeidae</taxon>
        <taxon>Rutelinae</taxon>
        <taxon>Popillia</taxon>
    </lineage>
</organism>
<reference evidence="7 8" key="1">
    <citation type="journal article" date="2024" name="BMC Genomics">
        <title>De novo assembly and annotation of Popillia japonica's genome with initial clues to its potential as an invasive pest.</title>
        <authorList>
            <person name="Cucini C."/>
            <person name="Boschi S."/>
            <person name="Funari R."/>
            <person name="Cardaioli E."/>
            <person name="Iannotti N."/>
            <person name="Marturano G."/>
            <person name="Paoli F."/>
            <person name="Bruttini M."/>
            <person name="Carapelli A."/>
            <person name="Frati F."/>
            <person name="Nardi F."/>
        </authorList>
    </citation>
    <scope>NUCLEOTIDE SEQUENCE [LARGE SCALE GENOMIC DNA]</scope>
    <source>
        <strain evidence="7">DMR45628</strain>
    </source>
</reference>
<evidence type="ECO:0000259" key="6">
    <source>
        <dbReference type="Pfam" id="PF00692"/>
    </source>
</evidence>
<dbReference type="InterPro" id="IPR036157">
    <property type="entry name" value="dUTPase-like_sf"/>
</dbReference>
<keyword evidence="5" id="KW-0479">Metal-binding</keyword>
<dbReference type="PANTHER" id="PTHR11241:SF0">
    <property type="entry name" value="DEOXYURIDINE 5'-TRIPHOSPHATE NUCLEOTIDOHYDROLASE"/>
    <property type="match status" value="1"/>
</dbReference>
<dbReference type="AlphaFoldDB" id="A0AAW1LWE6"/>
<proteinExistence type="inferred from homology"/>
<keyword evidence="3 5" id="KW-0378">Hydrolase</keyword>
<keyword evidence="5" id="KW-0460">Magnesium</keyword>
<dbReference type="SUPFAM" id="SSF51283">
    <property type="entry name" value="dUTPase-like"/>
    <property type="match status" value="1"/>
</dbReference>
<evidence type="ECO:0000313" key="7">
    <source>
        <dbReference type="EMBL" id="KAK9738215.1"/>
    </source>
</evidence>
<dbReference type="Gene3D" id="2.70.40.10">
    <property type="match status" value="1"/>
</dbReference>
<feature type="domain" description="dUTPase-like" evidence="6">
    <location>
        <begin position="8"/>
        <end position="80"/>
    </location>
</feature>
<dbReference type="EMBL" id="JASPKY010000089">
    <property type="protein sequence ID" value="KAK9738215.1"/>
    <property type="molecule type" value="Genomic_DNA"/>
</dbReference>
<comment type="similarity">
    <text evidence="2 5">Belongs to the dUTPase family.</text>
</comment>
<dbReference type="PANTHER" id="PTHR11241">
    <property type="entry name" value="DEOXYURIDINE 5'-TRIPHOSPHATE NUCLEOTIDOHYDROLASE"/>
    <property type="match status" value="1"/>
</dbReference>
<gene>
    <name evidence="7" type="ORF">QE152_g10036</name>
</gene>
<dbReference type="InterPro" id="IPR029054">
    <property type="entry name" value="dUTPase-like"/>
</dbReference>
<dbReference type="GO" id="GO:0006226">
    <property type="term" value="P:dUMP biosynthetic process"/>
    <property type="evidence" value="ECO:0007669"/>
    <property type="project" value="UniProtKB-UniRule"/>
</dbReference>
<sequence>MVELRPNQDYIPARGRGVIDTGLIIELPKGCYGRIAPKSGLALFKGIDVGAGVIDEDYRGVIKVILFNHSDQPFEVNKGDNQPFEVNKGDSVAQLICERILYPTTIEVKKMSTTERAAQGFGSSCPPR</sequence>
<evidence type="ECO:0000256" key="1">
    <source>
        <dbReference type="ARBA" id="ARBA00005142"/>
    </source>
</evidence>
<dbReference type="GO" id="GO:0004170">
    <property type="term" value="F:dUTP diphosphatase activity"/>
    <property type="evidence" value="ECO:0007669"/>
    <property type="project" value="UniProtKB-UniRule"/>
</dbReference>
<dbReference type="GO" id="GO:0046081">
    <property type="term" value="P:dUTP catabolic process"/>
    <property type="evidence" value="ECO:0007669"/>
    <property type="project" value="UniProtKB-UniRule"/>
</dbReference>
<protein>
    <recommendedName>
        <fullName evidence="5">Deoxyuridine 5'-triphosphate nucleotidohydrolase</fullName>
        <shortName evidence="5">dUTPase</shortName>
        <ecNumber evidence="5">3.6.1.23</ecNumber>
    </recommendedName>
    <alternativeName>
        <fullName evidence="5">dUTP pyrophosphatase</fullName>
    </alternativeName>
</protein>
<accession>A0AAW1LWE6</accession>
<comment type="cofactor">
    <cofactor evidence="5">
        <name>Mg(2+)</name>
        <dbReference type="ChEBI" id="CHEBI:18420"/>
    </cofactor>
</comment>
<keyword evidence="4 5" id="KW-0546">Nucleotide metabolism</keyword>
<dbReference type="InterPro" id="IPR008181">
    <property type="entry name" value="dUTPase"/>
</dbReference>
<comment type="pathway">
    <text evidence="1 5">Pyrimidine metabolism; dUMP biosynthesis; dUMP from dCTP (dUTP route): step 2/2.</text>
</comment>
<feature type="domain" description="dUTPase-like" evidence="6">
    <location>
        <begin position="81"/>
        <end position="124"/>
    </location>
</feature>
<comment type="caution">
    <text evidence="7">The sequence shown here is derived from an EMBL/GenBank/DDBJ whole genome shotgun (WGS) entry which is preliminary data.</text>
</comment>
<keyword evidence="8" id="KW-1185">Reference proteome</keyword>
<evidence type="ECO:0000256" key="4">
    <source>
        <dbReference type="ARBA" id="ARBA00023080"/>
    </source>
</evidence>
<evidence type="ECO:0000313" key="8">
    <source>
        <dbReference type="Proteomes" id="UP001458880"/>
    </source>
</evidence>